<dbReference type="Gene3D" id="3.40.50.1820">
    <property type="entry name" value="alpha/beta hydrolase"/>
    <property type="match status" value="1"/>
</dbReference>
<sequence length="397" mass="43346">MTNKPRDLAKLSDAVYEGPKDGYAAELPPGYSYIDSSGTKESSEGYFGAAFKSGNTVVVAHRGTDSFSDVDDDYAIFVGKHLPDQVKEAEQFTKKIRAKYGNDVEIIHTGHSLGGGVAQVMALMGKDRAVSFDNPGIKGIAFNNFGISSINTNKITAYVSAPNAINTAGEHLVNPIQLDRGFAPQGDYDIGVTNYLSYSYSSHQIKEMISSFDQVTGQPISTIPYKQWPQGFNAGYNHYVQNTLANANKAYIVSGIDENQVSKLYNIPVDRIVENTQANTDPLGRTPATKSFTIIPDLKKAKDEGKSYNSGSQGDFTNSCGKDDKTKVKTHTVSKGDTVWTIANNHGKTVSELLSVPGNEYLKDLRKVDAFGRESFDIKYEVLSRLLKVNELSDILC</sequence>
<dbReference type="InterPro" id="IPR018392">
    <property type="entry name" value="LysM"/>
</dbReference>
<dbReference type="Gene3D" id="3.10.350.10">
    <property type="entry name" value="LysM domain"/>
    <property type="match status" value="1"/>
</dbReference>
<dbReference type="SUPFAM" id="SSF53474">
    <property type="entry name" value="alpha/beta-Hydrolases"/>
    <property type="match status" value="1"/>
</dbReference>
<dbReference type="Pfam" id="PF01476">
    <property type="entry name" value="LysM"/>
    <property type="match status" value="1"/>
</dbReference>
<name>A0A0F5MNK5_9RICK</name>
<proteinExistence type="predicted"/>
<gene>
    <name evidence="2" type="ORF">SZ25_00643</name>
</gene>
<dbReference type="Proteomes" id="UP000033358">
    <property type="component" value="Unassembled WGS sequence"/>
</dbReference>
<protein>
    <recommendedName>
        <fullName evidence="1">LysM domain-containing protein</fullName>
    </recommendedName>
</protein>
<accession>A0A0F5MNK5</accession>
<dbReference type="AlphaFoldDB" id="A0A0F5MNK5"/>
<evidence type="ECO:0000313" key="2">
    <source>
        <dbReference type="EMBL" id="KKB96266.1"/>
    </source>
</evidence>
<reference evidence="2 3" key="1">
    <citation type="submission" date="2015-02" db="EMBL/GenBank/DDBJ databases">
        <title>Single cell genomics of a rare environmental alphaproteobacterium provides unique insights into Rickettsiaceae evolution.</title>
        <authorList>
            <person name="Martijn J."/>
            <person name="Schulz F."/>
            <person name="Zaremba-Niedzwiedzka K."/>
            <person name="Viklund J."/>
            <person name="Stepanauskas R."/>
            <person name="Andersson S.G.E."/>
            <person name="Horn M."/>
            <person name="Guy L."/>
            <person name="Ettema T.J.G."/>
        </authorList>
    </citation>
    <scope>NUCLEOTIDE SEQUENCE [LARGE SCALE GENOMIC DNA]</scope>
    <source>
        <strain evidence="2 3">SCGC AAA041-L04</strain>
    </source>
</reference>
<comment type="caution">
    <text evidence="2">The sequence shown here is derived from an EMBL/GenBank/DDBJ whole genome shotgun (WGS) entry which is preliminary data.</text>
</comment>
<dbReference type="CDD" id="cd00118">
    <property type="entry name" value="LysM"/>
    <property type="match status" value="1"/>
</dbReference>
<evidence type="ECO:0000313" key="3">
    <source>
        <dbReference type="Proteomes" id="UP000033358"/>
    </source>
</evidence>
<dbReference type="SUPFAM" id="SSF54106">
    <property type="entry name" value="LysM domain"/>
    <property type="match status" value="1"/>
</dbReference>
<dbReference type="PROSITE" id="PS51782">
    <property type="entry name" value="LYSM"/>
    <property type="match status" value="1"/>
</dbReference>
<dbReference type="InterPro" id="IPR029058">
    <property type="entry name" value="AB_hydrolase_fold"/>
</dbReference>
<organism evidence="2 3">
    <name type="scientific">Candidatus Arcanibacter lacustris</name>
    <dbReference type="NCBI Taxonomy" id="1607817"/>
    <lineage>
        <taxon>Bacteria</taxon>
        <taxon>Pseudomonadati</taxon>
        <taxon>Pseudomonadota</taxon>
        <taxon>Alphaproteobacteria</taxon>
        <taxon>Rickettsiales</taxon>
        <taxon>Candidatus Arcanibacter</taxon>
    </lineage>
</organism>
<dbReference type="EMBL" id="JYHA01000099">
    <property type="protein sequence ID" value="KKB96266.1"/>
    <property type="molecule type" value="Genomic_DNA"/>
</dbReference>
<keyword evidence="3" id="KW-1185">Reference proteome</keyword>
<dbReference type="Pfam" id="PF26363">
    <property type="entry name" value="Phospholipase-like"/>
    <property type="match status" value="1"/>
</dbReference>
<dbReference type="InterPro" id="IPR036779">
    <property type="entry name" value="LysM_dom_sf"/>
</dbReference>
<feature type="domain" description="LysM" evidence="1">
    <location>
        <begin position="329"/>
        <end position="376"/>
    </location>
</feature>
<evidence type="ECO:0000259" key="1">
    <source>
        <dbReference type="PROSITE" id="PS51782"/>
    </source>
</evidence>